<protein>
    <submittedName>
        <fullName evidence="7">DNL zinc finger-domain-containing protein</fullName>
    </submittedName>
</protein>
<name>A0AAN6ZMM1_9PEZI</name>
<evidence type="ECO:0000256" key="3">
    <source>
        <dbReference type="ARBA" id="ARBA00022833"/>
    </source>
</evidence>
<sequence length="245" mass="26325">MACQRPLASILGISKLSSPVSARTSTAFLRPARRVPRPPPSAMIRLAHSIPRPSPFTQPEHQPTSTATTPPSSSSTPSTTPTSTAPGSPTPSSPTTPNILQQPHYELTFTCRPCSTRSRHRISKQGYHHGTVLVACPECKNKHVISDHLRIFSDASEARTVEEILREKGETIRKGTVVVGGQEGEGEGGSGDMEFWEDGSSNPRQPWEDQAGVRIGGWGKKEGDAEVDENAAPGSTFKSVKPGDR</sequence>
<comment type="caution">
    <text evidence="7">The sequence shown here is derived from an EMBL/GenBank/DDBJ whole genome shotgun (WGS) entry which is preliminary data.</text>
</comment>
<dbReference type="PANTHER" id="PTHR20922">
    <property type="entry name" value="DNL-TYPE ZINC FINGER PROTEIN"/>
    <property type="match status" value="1"/>
</dbReference>
<dbReference type="AlphaFoldDB" id="A0AAN6ZMM1"/>
<dbReference type="GO" id="GO:0030150">
    <property type="term" value="P:protein import into mitochondrial matrix"/>
    <property type="evidence" value="ECO:0007669"/>
    <property type="project" value="TreeGrafter"/>
</dbReference>
<dbReference type="Pfam" id="PF05180">
    <property type="entry name" value="zf-DNL"/>
    <property type="match status" value="1"/>
</dbReference>
<dbReference type="GO" id="GO:0008270">
    <property type="term" value="F:zinc ion binding"/>
    <property type="evidence" value="ECO:0007669"/>
    <property type="project" value="UniProtKB-KW"/>
</dbReference>
<dbReference type="GO" id="GO:0050821">
    <property type="term" value="P:protein stabilization"/>
    <property type="evidence" value="ECO:0007669"/>
    <property type="project" value="TreeGrafter"/>
</dbReference>
<evidence type="ECO:0000313" key="8">
    <source>
        <dbReference type="Proteomes" id="UP001302676"/>
    </source>
</evidence>
<evidence type="ECO:0000256" key="4">
    <source>
        <dbReference type="PROSITE-ProRule" id="PRU00834"/>
    </source>
</evidence>
<keyword evidence="2 4" id="KW-0863">Zinc-finger</keyword>
<keyword evidence="8" id="KW-1185">Reference proteome</keyword>
<feature type="compositionally biased region" description="Low complexity" evidence="5">
    <location>
        <begin position="63"/>
        <end position="87"/>
    </location>
</feature>
<feature type="domain" description="DNL-type" evidence="6">
    <location>
        <begin position="100"/>
        <end position="197"/>
    </location>
</feature>
<keyword evidence="3" id="KW-0862">Zinc</keyword>
<evidence type="ECO:0000259" key="6">
    <source>
        <dbReference type="PROSITE" id="PS51501"/>
    </source>
</evidence>
<evidence type="ECO:0000256" key="1">
    <source>
        <dbReference type="ARBA" id="ARBA00022723"/>
    </source>
</evidence>
<dbReference type="InterPro" id="IPR007853">
    <property type="entry name" value="Znf_DNL-typ"/>
</dbReference>
<reference evidence="7" key="2">
    <citation type="submission" date="2023-05" db="EMBL/GenBank/DDBJ databases">
        <authorList>
            <consortium name="Lawrence Berkeley National Laboratory"/>
            <person name="Steindorff A."/>
            <person name="Hensen N."/>
            <person name="Bonometti L."/>
            <person name="Westerberg I."/>
            <person name="Brannstrom I.O."/>
            <person name="Guillou S."/>
            <person name="Cros-Aarteil S."/>
            <person name="Calhoun S."/>
            <person name="Haridas S."/>
            <person name="Kuo A."/>
            <person name="Mondo S."/>
            <person name="Pangilinan J."/>
            <person name="Riley R."/>
            <person name="Labutti K."/>
            <person name="Andreopoulos B."/>
            <person name="Lipzen A."/>
            <person name="Chen C."/>
            <person name="Yanf M."/>
            <person name="Daum C."/>
            <person name="Ng V."/>
            <person name="Clum A."/>
            <person name="Ohm R."/>
            <person name="Martin F."/>
            <person name="Silar P."/>
            <person name="Natvig D."/>
            <person name="Lalanne C."/>
            <person name="Gautier V."/>
            <person name="Ament-Velasquez S.L."/>
            <person name="Kruys A."/>
            <person name="Hutchinson M.I."/>
            <person name="Powell A.J."/>
            <person name="Barry K."/>
            <person name="Miller A.N."/>
            <person name="Grigoriev I.V."/>
            <person name="Debuchy R."/>
            <person name="Gladieux P."/>
            <person name="Thoren M.H."/>
            <person name="Johannesson H."/>
        </authorList>
    </citation>
    <scope>NUCLEOTIDE SEQUENCE</scope>
    <source>
        <strain evidence="7">CBS 141.50</strain>
    </source>
</reference>
<feature type="region of interest" description="Disordered" evidence="5">
    <location>
        <begin position="180"/>
        <end position="245"/>
    </location>
</feature>
<feature type="compositionally biased region" description="Polar residues" evidence="5">
    <location>
        <begin position="15"/>
        <end position="27"/>
    </location>
</feature>
<evidence type="ECO:0000313" key="7">
    <source>
        <dbReference type="EMBL" id="KAK4144890.1"/>
    </source>
</evidence>
<feature type="region of interest" description="Disordered" evidence="5">
    <location>
        <begin position="1"/>
        <end position="100"/>
    </location>
</feature>
<dbReference type="PROSITE" id="PS51501">
    <property type="entry name" value="ZF_DNL"/>
    <property type="match status" value="1"/>
</dbReference>
<dbReference type="GO" id="GO:0051087">
    <property type="term" value="F:protein-folding chaperone binding"/>
    <property type="evidence" value="ECO:0007669"/>
    <property type="project" value="TreeGrafter"/>
</dbReference>
<organism evidence="7 8">
    <name type="scientific">Dichotomopilus funicola</name>
    <dbReference type="NCBI Taxonomy" id="1934379"/>
    <lineage>
        <taxon>Eukaryota</taxon>
        <taxon>Fungi</taxon>
        <taxon>Dikarya</taxon>
        <taxon>Ascomycota</taxon>
        <taxon>Pezizomycotina</taxon>
        <taxon>Sordariomycetes</taxon>
        <taxon>Sordariomycetidae</taxon>
        <taxon>Sordariales</taxon>
        <taxon>Chaetomiaceae</taxon>
        <taxon>Dichotomopilus</taxon>
    </lineage>
</organism>
<dbReference type="GO" id="GO:0005739">
    <property type="term" value="C:mitochondrion"/>
    <property type="evidence" value="ECO:0007669"/>
    <property type="project" value="TreeGrafter"/>
</dbReference>
<dbReference type="Proteomes" id="UP001302676">
    <property type="component" value="Unassembled WGS sequence"/>
</dbReference>
<dbReference type="InterPro" id="IPR024158">
    <property type="entry name" value="Mt_import_TIM15"/>
</dbReference>
<dbReference type="GO" id="GO:0006457">
    <property type="term" value="P:protein folding"/>
    <property type="evidence" value="ECO:0007669"/>
    <property type="project" value="TreeGrafter"/>
</dbReference>
<gene>
    <name evidence="7" type="ORF">C8A04DRAFT_11141</name>
</gene>
<accession>A0AAN6ZMM1</accession>
<proteinExistence type="predicted"/>
<dbReference type="GeneID" id="87813465"/>
<dbReference type="RefSeq" id="XP_062638261.1">
    <property type="nucleotide sequence ID" value="XM_062776852.1"/>
</dbReference>
<feature type="compositionally biased region" description="Gly residues" evidence="5">
    <location>
        <begin position="181"/>
        <end position="191"/>
    </location>
</feature>
<keyword evidence="1" id="KW-0479">Metal-binding</keyword>
<dbReference type="EMBL" id="MU853573">
    <property type="protein sequence ID" value="KAK4144890.1"/>
    <property type="molecule type" value="Genomic_DNA"/>
</dbReference>
<dbReference type="PANTHER" id="PTHR20922:SF13">
    <property type="entry name" value="DNL-TYPE ZINC FINGER PROTEIN"/>
    <property type="match status" value="1"/>
</dbReference>
<reference evidence="7" key="1">
    <citation type="journal article" date="2023" name="Mol. Phylogenet. Evol.">
        <title>Genome-scale phylogeny and comparative genomics of the fungal order Sordariales.</title>
        <authorList>
            <person name="Hensen N."/>
            <person name="Bonometti L."/>
            <person name="Westerberg I."/>
            <person name="Brannstrom I.O."/>
            <person name="Guillou S."/>
            <person name="Cros-Aarteil S."/>
            <person name="Calhoun S."/>
            <person name="Haridas S."/>
            <person name="Kuo A."/>
            <person name="Mondo S."/>
            <person name="Pangilinan J."/>
            <person name="Riley R."/>
            <person name="LaButti K."/>
            <person name="Andreopoulos B."/>
            <person name="Lipzen A."/>
            <person name="Chen C."/>
            <person name="Yan M."/>
            <person name="Daum C."/>
            <person name="Ng V."/>
            <person name="Clum A."/>
            <person name="Steindorff A."/>
            <person name="Ohm R.A."/>
            <person name="Martin F."/>
            <person name="Silar P."/>
            <person name="Natvig D.O."/>
            <person name="Lalanne C."/>
            <person name="Gautier V."/>
            <person name="Ament-Velasquez S.L."/>
            <person name="Kruys A."/>
            <person name="Hutchinson M.I."/>
            <person name="Powell A.J."/>
            <person name="Barry K."/>
            <person name="Miller A.N."/>
            <person name="Grigoriev I.V."/>
            <person name="Debuchy R."/>
            <person name="Gladieux P."/>
            <person name="Hiltunen Thoren M."/>
            <person name="Johannesson H."/>
        </authorList>
    </citation>
    <scope>NUCLEOTIDE SEQUENCE</scope>
    <source>
        <strain evidence="7">CBS 141.50</strain>
    </source>
</reference>
<evidence type="ECO:0000256" key="5">
    <source>
        <dbReference type="SAM" id="MobiDB-lite"/>
    </source>
</evidence>
<evidence type="ECO:0000256" key="2">
    <source>
        <dbReference type="ARBA" id="ARBA00022771"/>
    </source>
</evidence>